<dbReference type="Pfam" id="PF07690">
    <property type="entry name" value="MFS_1"/>
    <property type="match status" value="1"/>
</dbReference>
<name>A0ABR3XGS9_9PEZI</name>
<dbReference type="PANTHER" id="PTHR23502">
    <property type="entry name" value="MAJOR FACILITATOR SUPERFAMILY"/>
    <property type="match status" value="1"/>
</dbReference>
<evidence type="ECO:0000313" key="9">
    <source>
        <dbReference type="EMBL" id="KAL1875161.1"/>
    </source>
</evidence>
<keyword evidence="5 7" id="KW-1133">Transmembrane helix</keyword>
<feature type="transmembrane region" description="Helical" evidence="7">
    <location>
        <begin position="461"/>
        <end position="484"/>
    </location>
</feature>
<dbReference type="InterPro" id="IPR036259">
    <property type="entry name" value="MFS_trans_sf"/>
</dbReference>
<feature type="transmembrane region" description="Helical" evidence="7">
    <location>
        <begin position="323"/>
        <end position="347"/>
    </location>
</feature>
<dbReference type="InterPro" id="IPR011701">
    <property type="entry name" value="MFS"/>
</dbReference>
<comment type="caution">
    <text evidence="9">The sequence shown here is derived from an EMBL/GenBank/DDBJ whole genome shotgun (WGS) entry which is preliminary data.</text>
</comment>
<reference evidence="9 10" key="1">
    <citation type="journal article" date="2024" name="IMA Fungus">
        <title>IMA Genome - F19 : A genome assembly and annotation guide to empower mycologists, including annotated draft genome sequences of Ceratocystis pirilliformis, Diaporthe australafricana, Fusarium ophioides, Paecilomyces lecythidis, and Sporothrix stenoceras.</title>
        <authorList>
            <person name="Aylward J."/>
            <person name="Wilson A.M."/>
            <person name="Visagie C.M."/>
            <person name="Spraker J."/>
            <person name="Barnes I."/>
            <person name="Buitendag C."/>
            <person name="Ceriani C."/>
            <person name="Del Mar Angel L."/>
            <person name="du Plessis D."/>
            <person name="Fuchs T."/>
            <person name="Gasser K."/>
            <person name="Kramer D."/>
            <person name="Li W."/>
            <person name="Munsamy K."/>
            <person name="Piso A."/>
            <person name="Price J.L."/>
            <person name="Sonnekus B."/>
            <person name="Thomas C."/>
            <person name="van der Nest A."/>
            <person name="van Dijk A."/>
            <person name="van Heerden A."/>
            <person name="van Vuuren N."/>
            <person name="Yilmaz N."/>
            <person name="Duong T.A."/>
            <person name="van der Merwe N.A."/>
            <person name="Wingfield M.J."/>
            <person name="Wingfield B.D."/>
        </authorList>
    </citation>
    <scope>NUCLEOTIDE SEQUENCE [LARGE SCALE GENOMIC DNA]</scope>
    <source>
        <strain evidence="9 10">CMW 18300</strain>
    </source>
</reference>
<dbReference type="InterPro" id="IPR020846">
    <property type="entry name" value="MFS_dom"/>
</dbReference>
<evidence type="ECO:0000259" key="8">
    <source>
        <dbReference type="PROSITE" id="PS50850"/>
    </source>
</evidence>
<dbReference type="CDD" id="cd17323">
    <property type="entry name" value="MFS_Tpo1_MDR_like"/>
    <property type="match status" value="1"/>
</dbReference>
<dbReference type="PROSITE" id="PS50850">
    <property type="entry name" value="MFS"/>
    <property type="match status" value="1"/>
</dbReference>
<keyword evidence="10" id="KW-1185">Reference proteome</keyword>
<feature type="transmembrane region" description="Helical" evidence="7">
    <location>
        <begin position="421"/>
        <end position="441"/>
    </location>
</feature>
<evidence type="ECO:0000256" key="4">
    <source>
        <dbReference type="ARBA" id="ARBA00022692"/>
    </source>
</evidence>
<feature type="transmembrane region" description="Helical" evidence="7">
    <location>
        <begin position="90"/>
        <end position="113"/>
    </location>
</feature>
<evidence type="ECO:0000256" key="1">
    <source>
        <dbReference type="ARBA" id="ARBA00004651"/>
    </source>
</evidence>
<evidence type="ECO:0000256" key="5">
    <source>
        <dbReference type="ARBA" id="ARBA00022989"/>
    </source>
</evidence>
<feature type="transmembrane region" description="Helical" evidence="7">
    <location>
        <begin position="57"/>
        <end position="78"/>
    </location>
</feature>
<evidence type="ECO:0000256" key="3">
    <source>
        <dbReference type="ARBA" id="ARBA00022475"/>
    </source>
</evidence>
<comment type="subcellular location">
    <subcellularLocation>
        <location evidence="1">Cell membrane</location>
        <topology evidence="1">Multi-pass membrane protein</topology>
    </subcellularLocation>
</comment>
<keyword evidence="6 7" id="KW-0472">Membrane</keyword>
<comment type="similarity">
    <text evidence="2">Belongs to the major facilitator superfamily.</text>
</comment>
<feature type="domain" description="Major facilitator superfamily (MFS) profile" evidence="8">
    <location>
        <begin position="57"/>
        <end position="490"/>
    </location>
</feature>
<dbReference type="EMBL" id="JAWRVE010000020">
    <property type="protein sequence ID" value="KAL1875161.1"/>
    <property type="molecule type" value="Genomic_DNA"/>
</dbReference>
<organism evidence="9 10">
    <name type="scientific">Diaporthe australafricana</name>
    <dbReference type="NCBI Taxonomy" id="127596"/>
    <lineage>
        <taxon>Eukaryota</taxon>
        <taxon>Fungi</taxon>
        <taxon>Dikarya</taxon>
        <taxon>Ascomycota</taxon>
        <taxon>Pezizomycotina</taxon>
        <taxon>Sordariomycetes</taxon>
        <taxon>Sordariomycetidae</taxon>
        <taxon>Diaporthales</taxon>
        <taxon>Diaporthaceae</taxon>
        <taxon>Diaporthe</taxon>
    </lineage>
</organism>
<proteinExistence type="inferred from homology"/>
<keyword evidence="3" id="KW-1003">Cell membrane</keyword>
<sequence>MSRTTSNRTLGDEMAAQQSVVLDPGAARPHTEKQHTIDWDGPDDPANPRNWKATTKMVHVCLVSAFTLYANLASVMFAPGADALCAEFGITNSTIAALTVTIYILGFALGPLFISPLSEIYGRLIVYHVGNVVYLGFTIGCALSTNTAMFMVFRLMCGVAAASPMSIGGGTIADLYKQEERGKAMALFGLGPLLGPCIGPVIGGFVTQYVSWRWTFWITLIFAGLVSAVALVLMRETYEPVLLERKAARSSKSTGSDKIYSRTAASDPNDTPGKVLLRTFIRPTKMLVLSPIVLMMSLYSAFMFGLIYLLFTTFPAVFEETYGFSAGIAGLVYLGLGLGMIVGIVLFGKLSDKLVASSRGGTSGRPELRLILMIWATPVIPVGFFWYGWSAYAQTHWIVPILGTFFIGAGAFLLMMPAQIYLVDAFGTNAAASALAANTVLRSLAGTFLPFAGAPLYARLGLGWGNSLLAFLALAFLPVPVFFYKFGERLRKRFPVDY</sequence>
<feature type="transmembrane region" description="Helical" evidence="7">
    <location>
        <begin position="184"/>
        <end position="202"/>
    </location>
</feature>
<feature type="transmembrane region" description="Helical" evidence="7">
    <location>
        <begin position="368"/>
        <end position="389"/>
    </location>
</feature>
<feature type="transmembrane region" description="Helical" evidence="7">
    <location>
        <begin position="287"/>
        <end position="311"/>
    </location>
</feature>
<feature type="transmembrane region" description="Helical" evidence="7">
    <location>
        <begin position="395"/>
        <end position="414"/>
    </location>
</feature>
<evidence type="ECO:0000256" key="7">
    <source>
        <dbReference type="SAM" id="Phobius"/>
    </source>
</evidence>
<dbReference type="PANTHER" id="PTHR23502:SF135">
    <property type="entry name" value="MAJOR FACILITATOR SUPERFAMILY (MFS) PROFILE DOMAIN-CONTAINING PROTEIN-RELATED"/>
    <property type="match status" value="1"/>
</dbReference>
<feature type="transmembrane region" description="Helical" evidence="7">
    <location>
        <begin position="151"/>
        <end position="172"/>
    </location>
</feature>
<dbReference type="Gene3D" id="1.20.1250.20">
    <property type="entry name" value="MFS general substrate transporter like domains"/>
    <property type="match status" value="1"/>
</dbReference>
<evidence type="ECO:0000313" key="10">
    <source>
        <dbReference type="Proteomes" id="UP001583177"/>
    </source>
</evidence>
<dbReference type="SUPFAM" id="SSF103473">
    <property type="entry name" value="MFS general substrate transporter"/>
    <property type="match status" value="1"/>
</dbReference>
<accession>A0ABR3XGS9</accession>
<feature type="transmembrane region" description="Helical" evidence="7">
    <location>
        <begin position="125"/>
        <end position="145"/>
    </location>
</feature>
<evidence type="ECO:0000256" key="6">
    <source>
        <dbReference type="ARBA" id="ARBA00023136"/>
    </source>
</evidence>
<evidence type="ECO:0000256" key="2">
    <source>
        <dbReference type="ARBA" id="ARBA00008335"/>
    </source>
</evidence>
<protein>
    <recommendedName>
        <fullName evidence="8">Major facilitator superfamily (MFS) profile domain-containing protein</fullName>
    </recommendedName>
</protein>
<dbReference type="Proteomes" id="UP001583177">
    <property type="component" value="Unassembled WGS sequence"/>
</dbReference>
<gene>
    <name evidence="9" type="ORF">Daus18300_003229</name>
</gene>
<keyword evidence="4 7" id="KW-0812">Transmembrane</keyword>
<feature type="transmembrane region" description="Helical" evidence="7">
    <location>
        <begin position="214"/>
        <end position="234"/>
    </location>
</feature>